<reference evidence="3" key="1">
    <citation type="submission" date="2021-02" db="EMBL/GenBank/DDBJ databases">
        <authorList>
            <person name="Dougan E. K."/>
            <person name="Rhodes N."/>
            <person name="Thang M."/>
            <person name="Chan C."/>
        </authorList>
    </citation>
    <scope>NUCLEOTIDE SEQUENCE</scope>
</reference>
<dbReference type="AlphaFoldDB" id="A0A812TN76"/>
<comment type="caution">
    <text evidence="3">The sequence shown here is derived from an EMBL/GenBank/DDBJ whole genome shotgun (WGS) entry which is preliminary data.</text>
</comment>
<keyword evidence="4" id="KW-1185">Reference proteome</keyword>
<evidence type="ECO:0000313" key="3">
    <source>
        <dbReference type="EMBL" id="CAE7540545.1"/>
    </source>
</evidence>
<evidence type="ECO:0000256" key="1">
    <source>
        <dbReference type="SAM" id="MobiDB-lite"/>
    </source>
</evidence>
<feature type="region of interest" description="Disordered" evidence="1">
    <location>
        <begin position="18"/>
        <end position="85"/>
    </location>
</feature>
<feature type="region of interest" description="Disordered" evidence="1">
    <location>
        <begin position="343"/>
        <end position="366"/>
    </location>
</feature>
<keyword evidence="2" id="KW-1133">Transmembrane helix</keyword>
<proteinExistence type="predicted"/>
<evidence type="ECO:0000256" key="2">
    <source>
        <dbReference type="SAM" id="Phobius"/>
    </source>
</evidence>
<feature type="transmembrane region" description="Helical" evidence="2">
    <location>
        <begin position="270"/>
        <end position="294"/>
    </location>
</feature>
<dbReference type="EMBL" id="CAJNIZ010032896">
    <property type="protein sequence ID" value="CAE7540545.1"/>
    <property type="molecule type" value="Genomic_DNA"/>
</dbReference>
<sequence>MSDRISRALRELASALEEEAWEVTREPPRADTAGGGAQGQFTAGRSTPVAAARATATQLPERVRPTSSTPATSDPARTIGQDTTASSVAWREGDRIYLILANPRKPWMVGVISGPAPQTWRLIEQNLDGGQLSGSGARLRRVPSLTVAEELWRQYAPAAAAVEGDLEVDQGLTAKEVLADPKTKASAVRWRAGGAPRQLTAALARLTSSLGRWVSGGPASSSQLASDQLEPVQPQPVRRPQSGETRETSSPDGFMWLVCRLRTLRWRTVLAVMFVLLCPKLVALILALVVKLLVRAVVALLTHICKELFEQIMGAVGEIENNLVTWLSHHLGMETPTSAPLCLTTGQGVQQQPSQPSSPVPPSSLPTRPVDLVTVVLLVLNLRRGLPAGVGGGEPRG</sequence>
<keyword evidence="2" id="KW-0812">Transmembrane</keyword>
<accession>A0A812TN76</accession>
<keyword evidence="2" id="KW-0472">Membrane</keyword>
<name>A0A812TN76_SYMPI</name>
<dbReference type="OrthoDB" id="10672759at2759"/>
<organism evidence="3 4">
    <name type="scientific">Symbiodinium pilosum</name>
    <name type="common">Dinoflagellate</name>
    <dbReference type="NCBI Taxonomy" id="2952"/>
    <lineage>
        <taxon>Eukaryota</taxon>
        <taxon>Sar</taxon>
        <taxon>Alveolata</taxon>
        <taxon>Dinophyceae</taxon>
        <taxon>Suessiales</taxon>
        <taxon>Symbiodiniaceae</taxon>
        <taxon>Symbiodinium</taxon>
    </lineage>
</organism>
<gene>
    <name evidence="3" type="ORF">SPIL2461_LOCUS14299</name>
</gene>
<feature type="region of interest" description="Disordered" evidence="1">
    <location>
        <begin position="217"/>
        <end position="250"/>
    </location>
</feature>
<feature type="compositionally biased region" description="Low complexity" evidence="1">
    <location>
        <begin position="231"/>
        <end position="240"/>
    </location>
</feature>
<evidence type="ECO:0000313" key="4">
    <source>
        <dbReference type="Proteomes" id="UP000649617"/>
    </source>
</evidence>
<protein>
    <submittedName>
        <fullName evidence="3">Uncharacterized protein</fullName>
    </submittedName>
</protein>
<dbReference type="Proteomes" id="UP000649617">
    <property type="component" value="Unassembled WGS sequence"/>
</dbReference>
<feature type="compositionally biased region" description="Low complexity" evidence="1">
    <location>
        <begin position="346"/>
        <end position="355"/>
    </location>
</feature>